<dbReference type="Gene3D" id="2.60.120.10">
    <property type="entry name" value="Jelly Rolls"/>
    <property type="match status" value="1"/>
</dbReference>
<feature type="compositionally biased region" description="Low complexity" evidence="1">
    <location>
        <begin position="800"/>
        <end position="810"/>
    </location>
</feature>
<dbReference type="SMART" id="SM00100">
    <property type="entry name" value="cNMP"/>
    <property type="match status" value="1"/>
</dbReference>
<evidence type="ECO:0000259" key="2">
    <source>
        <dbReference type="PROSITE" id="PS50042"/>
    </source>
</evidence>
<dbReference type="InterPro" id="IPR018490">
    <property type="entry name" value="cNMP-bd_dom_sf"/>
</dbReference>
<feature type="region of interest" description="Disordered" evidence="1">
    <location>
        <begin position="800"/>
        <end position="819"/>
    </location>
</feature>
<feature type="region of interest" description="Disordered" evidence="1">
    <location>
        <begin position="276"/>
        <end position="382"/>
    </location>
</feature>
<reference evidence="4" key="1">
    <citation type="journal article" date="2018" name="Nat. Microbiol.">
        <title>Leveraging single-cell genomics to expand the fungal tree of life.</title>
        <authorList>
            <person name="Ahrendt S.R."/>
            <person name="Quandt C.A."/>
            <person name="Ciobanu D."/>
            <person name="Clum A."/>
            <person name="Salamov A."/>
            <person name="Andreopoulos B."/>
            <person name="Cheng J.F."/>
            <person name="Woyke T."/>
            <person name="Pelin A."/>
            <person name="Henrissat B."/>
            <person name="Reynolds N.K."/>
            <person name="Benny G.L."/>
            <person name="Smith M.E."/>
            <person name="James T.Y."/>
            <person name="Grigoriev I.V."/>
        </authorList>
    </citation>
    <scope>NUCLEOTIDE SEQUENCE [LARGE SCALE GENOMIC DNA]</scope>
</reference>
<dbReference type="OrthoDB" id="166212at2759"/>
<keyword evidence="4" id="KW-1185">Reference proteome</keyword>
<gene>
    <name evidence="3" type="ORF">BDK51DRAFT_42924</name>
</gene>
<feature type="compositionally biased region" description="Basic and acidic residues" evidence="1">
    <location>
        <begin position="190"/>
        <end position="219"/>
    </location>
</feature>
<organism evidence="3 4">
    <name type="scientific">Blyttiomyces helicus</name>
    <dbReference type="NCBI Taxonomy" id="388810"/>
    <lineage>
        <taxon>Eukaryota</taxon>
        <taxon>Fungi</taxon>
        <taxon>Fungi incertae sedis</taxon>
        <taxon>Chytridiomycota</taxon>
        <taxon>Chytridiomycota incertae sedis</taxon>
        <taxon>Chytridiomycetes</taxon>
        <taxon>Chytridiomycetes incertae sedis</taxon>
        <taxon>Blyttiomyces</taxon>
    </lineage>
</organism>
<feature type="region of interest" description="Disordered" evidence="1">
    <location>
        <begin position="48"/>
        <end position="115"/>
    </location>
</feature>
<dbReference type="CDD" id="cd00038">
    <property type="entry name" value="CAP_ED"/>
    <property type="match status" value="1"/>
</dbReference>
<feature type="compositionally biased region" description="Low complexity" evidence="1">
    <location>
        <begin position="63"/>
        <end position="73"/>
    </location>
</feature>
<proteinExistence type="predicted"/>
<evidence type="ECO:0000256" key="1">
    <source>
        <dbReference type="SAM" id="MobiDB-lite"/>
    </source>
</evidence>
<feature type="non-terminal residue" evidence="3">
    <location>
        <position position="1"/>
    </location>
</feature>
<feature type="region of interest" description="Disordered" evidence="1">
    <location>
        <begin position="143"/>
        <end position="230"/>
    </location>
</feature>
<dbReference type="EMBL" id="KZ999276">
    <property type="protein sequence ID" value="RKO85234.1"/>
    <property type="molecule type" value="Genomic_DNA"/>
</dbReference>
<feature type="compositionally biased region" description="Basic and acidic residues" evidence="1">
    <location>
        <begin position="301"/>
        <end position="338"/>
    </location>
</feature>
<feature type="region of interest" description="Disordered" evidence="1">
    <location>
        <begin position="10"/>
        <end position="35"/>
    </location>
</feature>
<evidence type="ECO:0000313" key="4">
    <source>
        <dbReference type="Proteomes" id="UP000269721"/>
    </source>
</evidence>
<dbReference type="InterPro" id="IPR000595">
    <property type="entry name" value="cNMP-bd_dom"/>
</dbReference>
<dbReference type="AlphaFoldDB" id="A0A4P9VZM6"/>
<accession>A0A4P9VZM6</accession>
<dbReference type="SUPFAM" id="SSF51206">
    <property type="entry name" value="cAMP-binding domain-like"/>
    <property type="match status" value="2"/>
</dbReference>
<feature type="compositionally biased region" description="Low complexity" evidence="1">
    <location>
        <begin position="80"/>
        <end position="96"/>
    </location>
</feature>
<feature type="domain" description="Cyclic nucleotide-binding" evidence="2">
    <location>
        <begin position="540"/>
        <end position="669"/>
    </location>
</feature>
<dbReference type="InterPro" id="IPR014710">
    <property type="entry name" value="RmlC-like_jellyroll"/>
</dbReference>
<evidence type="ECO:0000313" key="3">
    <source>
        <dbReference type="EMBL" id="RKO85234.1"/>
    </source>
</evidence>
<dbReference type="Proteomes" id="UP000269721">
    <property type="component" value="Unassembled WGS sequence"/>
</dbReference>
<name>A0A4P9VZM6_9FUNG</name>
<dbReference type="PROSITE" id="PS50042">
    <property type="entry name" value="CNMP_BINDING_3"/>
    <property type="match status" value="1"/>
</dbReference>
<sequence>AIPLAIANSALPLLGRDERPTTEQGPRTLSLSEHVDSDFYRCRVPTLPRVSVGDSAKRKLDSGRAPGSSSGPRRAPPTPSAAAAAASGAAPSQGSSQHTPKDRVQPPKSSTLARRRKKAFERLCINVPSSTWPGPEAELRNGGLGWDAGRSRPNTSPRAAGIDVLPRVDHGRPRTVAAPEPASLGKWRRGAQDESRGDEKMEWGREGKSRDGRADDRDGNGAGPGVGNASVQVSFEEVVLDEGKGSGRVRLPGVGPATVTARGTVTHVAWKIERTGGSSVGASPRRDEVATPRASVGGVRRLTEARRPGEAPLVDRQRLPRGADDAVRDPYPPEHRDAGGGASRGALKASATPALSRSRADNAGAPDVPTRTPHDLSSSAKLSVRFSHSTSLNFDSGDSDTPPPLRPYFEEHPEDEQYVVEMLADFKELERQAAFHARLNPLVFAPGADSRRVQHGFKVAVLRWGIAINAALMAGQLKTFGVGSMGDWEISAAIPETAQVDVKAQYAGAMRVREVLRIDEVKRRDRDYDHMETVLGKFPCFSKLPPSARYKLYACSNLEVFPRGTLLVHEKSIAANMYVILLGRCAEHHSVASLPGQPITTAILGVGGAIGDFAVNSAAATGVAREVRSSSVTCLMRTRVLRIDLLDFARIVREVGVVDNAKIEFLRKDVPALMDVPRSIIVELSYWWWVAFGDRAIFWGFGEDGAVWGVPQRFDSGELVVAPEDSSPTLFFIVKGKCRLLRQVTLVKTANKPFDAFNPRYTLMPSKGQILGPYDEVVQELFPVCILTAGQYFPPLALSPSDDPSSTLDQPPRPPSARVTTPLVTATSRLINGPHAVARAPMVDQPPYAVVALGWPGDKVECLAFDRNDFFTVVPSAVAAKLQADGVPPEPTRELQEKYMSSHGWRRNVGQPANARAFRDGVWVDYIDRNI</sequence>
<feature type="compositionally biased region" description="Polar residues" evidence="1">
    <location>
        <begin position="22"/>
        <end position="31"/>
    </location>
</feature>
<dbReference type="PANTHER" id="PTHR23011:SF28">
    <property type="entry name" value="CYCLIC NUCLEOTIDE-BINDING DOMAIN CONTAINING PROTEIN"/>
    <property type="match status" value="1"/>
</dbReference>
<protein>
    <recommendedName>
        <fullName evidence="2">Cyclic nucleotide-binding domain-containing protein</fullName>
    </recommendedName>
</protein>
<dbReference type="PANTHER" id="PTHR23011">
    <property type="entry name" value="CYCLIC NUCLEOTIDE-BINDING DOMAIN CONTAINING PROTEIN"/>
    <property type="match status" value="1"/>
</dbReference>